<name>C8P5C3_9LACO</name>
<accession>C8P5C3</accession>
<keyword evidence="4" id="KW-1185">Reference proteome</keyword>
<gene>
    <name evidence="2" type="ORF">FC31_GL000196</name>
    <name evidence="1" type="ORF">HMPREF0494_0517</name>
</gene>
<evidence type="ECO:0000313" key="4">
    <source>
        <dbReference type="Proteomes" id="UP000051883"/>
    </source>
</evidence>
<dbReference type="EMBL" id="AZDK01000010">
    <property type="protein sequence ID" value="KRK59922.1"/>
    <property type="molecule type" value="Genomic_DNA"/>
</dbReference>
<sequence>MADRFDICIFKHSTKIICQLIKAKHPPSQLRFIKDFSVVKIKYKYTYFACWI</sequence>
<evidence type="ECO:0000313" key="2">
    <source>
        <dbReference type="EMBL" id="KRK59922.1"/>
    </source>
</evidence>
<dbReference type="Proteomes" id="UP000051883">
    <property type="component" value="Unassembled WGS sequence"/>
</dbReference>
<dbReference type="STRING" id="525309.HMPREF0494_0517"/>
<organism evidence="1 3">
    <name type="scientific">Limosilactobacillus antri DSM 16041</name>
    <dbReference type="NCBI Taxonomy" id="525309"/>
    <lineage>
        <taxon>Bacteria</taxon>
        <taxon>Bacillati</taxon>
        <taxon>Bacillota</taxon>
        <taxon>Bacilli</taxon>
        <taxon>Lactobacillales</taxon>
        <taxon>Lactobacillaceae</taxon>
        <taxon>Limosilactobacillus</taxon>
    </lineage>
</organism>
<comment type="caution">
    <text evidence="1">The sequence shown here is derived from an EMBL/GenBank/DDBJ whole genome shotgun (WGS) entry which is preliminary data.</text>
</comment>
<reference evidence="2 4" key="2">
    <citation type="journal article" date="2015" name="Genome Announc.">
        <title>Expanding the biotechnology potential of lactobacilli through comparative genomics of 213 strains and associated genera.</title>
        <authorList>
            <person name="Sun Z."/>
            <person name="Harris H.M."/>
            <person name="McCann A."/>
            <person name="Guo C."/>
            <person name="Argimon S."/>
            <person name="Zhang W."/>
            <person name="Yang X."/>
            <person name="Jeffery I.B."/>
            <person name="Cooney J.C."/>
            <person name="Kagawa T.F."/>
            <person name="Liu W."/>
            <person name="Song Y."/>
            <person name="Salvetti E."/>
            <person name="Wrobel A."/>
            <person name="Rasinkangas P."/>
            <person name="Parkhill J."/>
            <person name="Rea M.C."/>
            <person name="O'Sullivan O."/>
            <person name="Ritari J."/>
            <person name="Douillard F.P."/>
            <person name="Paul Ross R."/>
            <person name="Yang R."/>
            <person name="Briner A.E."/>
            <person name="Felis G.E."/>
            <person name="de Vos W.M."/>
            <person name="Barrangou R."/>
            <person name="Klaenhammer T.R."/>
            <person name="Caufield P.W."/>
            <person name="Cui Y."/>
            <person name="Zhang H."/>
            <person name="O'Toole P.W."/>
        </authorList>
    </citation>
    <scope>NUCLEOTIDE SEQUENCE [LARGE SCALE GENOMIC DNA]</scope>
    <source>
        <strain evidence="2 4">DSM 16041</strain>
    </source>
</reference>
<protein>
    <submittedName>
        <fullName evidence="1">Uncharacterized protein</fullName>
    </submittedName>
</protein>
<proteinExistence type="predicted"/>
<reference evidence="1 3" key="1">
    <citation type="submission" date="2009-09" db="EMBL/GenBank/DDBJ databases">
        <authorList>
            <person name="Qin X."/>
            <person name="Bachman B."/>
            <person name="Battles P."/>
            <person name="Bell A."/>
            <person name="Bess C."/>
            <person name="Bickham C."/>
            <person name="Chaboub L."/>
            <person name="Chen D."/>
            <person name="Coyle M."/>
            <person name="Deiros D.R."/>
            <person name="Dinh H."/>
            <person name="Forbes L."/>
            <person name="Fowler G."/>
            <person name="Francisco L."/>
            <person name="Fu Q."/>
            <person name="Gubbala S."/>
            <person name="Hale W."/>
            <person name="Han Y."/>
            <person name="Hemphill L."/>
            <person name="Highlander S.K."/>
            <person name="Hirani K."/>
            <person name="Hogues M."/>
            <person name="Jackson L."/>
            <person name="Jakkamsetti A."/>
            <person name="Javaid M."/>
            <person name="Jiang H."/>
            <person name="Korchina V."/>
            <person name="Kovar C."/>
            <person name="Lara F."/>
            <person name="Lee S."/>
            <person name="Mata R."/>
            <person name="Mathew T."/>
            <person name="Moen C."/>
            <person name="Morales K."/>
            <person name="Munidasa M."/>
            <person name="Nazareth L."/>
            <person name="Ngo R."/>
            <person name="Nguyen L."/>
            <person name="Okwuonu G."/>
            <person name="Ongeri F."/>
            <person name="Patil S."/>
            <person name="Petrosino J."/>
            <person name="Pham C."/>
            <person name="Pham P."/>
            <person name="Pu L.-L."/>
            <person name="Puazo M."/>
            <person name="Raj R."/>
            <person name="Reid J."/>
            <person name="Rouhana J."/>
            <person name="Saada N."/>
            <person name="Shang Y."/>
            <person name="Simmons D."/>
            <person name="Thornton R."/>
            <person name="Warren J."/>
            <person name="Weissenberger G."/>
            <person name="Zhang J."/>
            <person name="Zhang L."/>
            <person name="Zhou C."/>
            <person name="Zhu D."/>
            <person name="Muzny D."/>
            <person name="Worley K."/>
            <person name="Gibbs R."/>
        </authorList>
    </citation>
    <scope>NUCLEOTIDE SEQUENCE [LARGE SCALE GENOMIC DNA]</scope>
    <source>
        <strain evidence="1 3">DSM 16041</strain>
    </source>
</reference>
<dbReference type="Proteomes" id="UP000003675">
    <property type="component" value="Unassembled WGS sequence"/>
</dbReference>
<dbReference type="PATRIC" id="fig|525309.8.peg.203"/>
<dbReference type="HOGENOM" id="CLU_3080957_0_0_9"/>
<dbReference type="AlphaFoldDB" id="C8P5C3"/>
<dbReference type="EMBL" id="ACLL01000013">
    <property type="protein sequence ID" value="EEW54334.1"/>
    <property type="molecule type" value="Genomic_DNA"/>
</dbReference>
<evidence type="ECO:0000313" key="3">
    <source>
        <dbReference type="Proteomes" id="UP000003675"/>
    </source>
</evidence>
<evidence type="ECO:0000313" key="1">
    <source>
        <dbReference type="EMBL" id="EEW54334.1"/>
    </source>
</evidence>